<gene>
    <name evidence="3" type="ORF">SKAU_G00033370</name>
</gene>
<feature type="domain" description="Ig-like" evidence="2">
    <location>
        <begin position="52"/>
        <end position="154"/>
    </location>
</feature>
<dbReference type="Pfam" id="PF13927">
    <property type="entry name" value="Ig_3"/>
    <property type="match status" value="1"/>
</dbReference>
<reference evidence="3" key="1">
    <citation type="journal article" date="2023" name="Science">
        <title>Genome structures resolve the early diversification of teleost fishes.</title>
        <authorList>
            <person name="Parey E."/>
            <person name="Louis A."/>
            <person name="Montfort J."/>
            <person name="Bouchez O."/>
            <person name="Roques C."/>
            <person name="Iampietro C."/>
            <person name="Lluch J."/>
            <person name="Castinel A."/>
            <person name="Donnadieu C."/>
            <person name="Desvignes T."/>
            <person name="Floi Bucao C."/>
            <person name="Jouanno E."/>
            <person name="Wen M."/>
            <person name="Mejri S."/>
            <person name="Dirks R."/>
            <person name="Jansen H."/>
            <person name="Henkel C."/>
            <person name="Chen W.J."/>
            <person name="Zahm M."/>
            <person name="Cabau C."/>
            <person name="Klopp C."/>
            <person name="Thompson A.W."/>
            <person name="Robinson-Rechavi M."/>
            <person name="Braasch I."/>
            <person name="Lecointre G."/>
            <person name="Bobe J."/>
            <person name="Postlethwait J.H."/>
            <person name="Berthelot C."/>
            <person name="Roest Crollius H."/>
            <person name="Guiguen Y."/>
        </authorList>
    </citation>
    <scope>NUCLEOTIDE SEQUENCE</scope>
    <source>
        <strain evidence="3">WJC10195</strain>
    </source>
</reference>
<keyword evidence="1" id="KW-1133">Transmembrane helix</keyword>
<organism evidence="3 4">
    <name type="scientific">Synaphobranchus kaupii</name>
    <name type="common">Kaup's arrowtooth eel</name>
    <dbReference type="NCBI Taxonomy" id="118154"/>
    <lineage>
        <taxon>Eukaryota</taxon>
        <taxon>Metazoa</taxon>
        <taxon>Chordata</taxon>
        <taxon>Craniata</taxon>
        <taxon>Vertebrata</taxon>
        <taxon>Euteleostomi</taxon>
        <taxon>Actinopterygii</taxon>
        <taxon>Neopterygii</taxon>
        <taxon>Teleostei</taxon>
        <taxon>Anguilliformes</taxon>
        <taxon>Synaphobranchidae</taxon>
        <taxon>Synaphobranchus</taxon>
    </lineage>
</organism>
<proteinExistence type="predicted"/>
<dbReference type="OrthoDB" id="8921285at2759"/>
<dbReference type="Proteomes" id="UP001152622">
    <property type="component" value="Chromosome 1"/>
</dbReference>
<dbReference type="InterPro" id="IPR013783">
    <property type="entry name" value="Ig-like_fold"/>
</dbReference>
<dbReference type="SUPFAM" id="SSF48726">
    <property type="entry name" value="Immunoglobulin"/>
    <property type="match status" value="3"/>
</dbReference>
<protein>
    <recommendedName>
        <fullName evidence="2">Ig-like domain-containing protein</fullName>
    </recommendedName>
</protein>
<dbReference type="PANTHER" id="PTHR45889:SF8">
    <property type="entry name" value="IG-LIKE DOMAIN-CONTAINING PROTEIN"/>
    <property type="match status" value="1"/>
</dbReference>
<dbReference type="SMART" id="SM00409">
    <property type="entry name" value="IG"/>
    <property type="match status" value="2"/>
</dbReference>
<feature type="domain" description="Ig-like" evidence="2">
    <location>
        <begin position="161"/>
        <end position="245"/>
    </location>
</feature>
<keyword evidence="1" id="KW-0472">Membrane</keyword>
<name>A0A9Q1JGG8_SYNKA</name>
<dbReference type="EMBL" id="JAINUF010000001">
    <property type="protein sequence ID" value="KAJ8382559.1"/>
    <property type="molecule type" value="Genomic_DNA"/>
</dbReference>
<sequence length="316" mass="34516">MLVCLASGFYPGNPSVLWFHRGLPVPPRAISTDIIREDDGTFYLHTAYRFIPTVEDHTGACVCQPLSHLVSGHESILLCTASRFYPGNPSVLWFHRNLPVPPSNITNDIIGENDGTFSLRSQYRFIPSEADHTAECFCQVAHPVWTGRRTVNITLDVLYGPSAVSVTSHWGSVANGFVSVAVGSTVNLTCSADGNPSPKIQWLSGDITKLNSSECLYIASVLKEAEGLYWCVAQNQYGVRNTSITLLVTYSAGVSTCLLVKLLLIGILILMDTIMFTIFIIRKTRTGRLEIPELSVSQPLQPQGESLAQSSNSHGT</sequence>
<feature type="transmembrane region" description="Helical" evidence="1">
    <location>
        <begin position="258"/>
        <end position="281"/>
    </location>
</feature>
<evidence type="ECO:0000259" key="2">
    <source>
        <dbReference type="PROSITE" id="PS50835"/>
    </source>
</evidence>
<comment type="caution">
    <text evidence="3">The sequence shown here is derived from an EMBL/GenBank/DDBJ whole genome shotgun (WGS) entry which is preliminary data.</text>
</comment>
<accession>A0A9Q1JGG8</accession>
<evidence type="ECO:0000313" key="3">
    <source>
        <dbReference type="EMBL" id="KAJ8382559.1"/>
    </source>
</evidence>
<dbReference type="SMART" id="SM00408">
    <property type="entry name" value="IGc2"/>
    <property type="match status" value="1"/>
</dbReference>
<keyword evidence="4" id="KW-1185">Reference proteome</keyword>
<dbReference type="PANTHER" id="PTHR45889">
    <property type="entry name" value="IG-LIKE DOMAIN-CONTAINING PROTEIN"/>
    <property type="match status" value="1"/>
</dbReference>
<dbReference type="InterPro" id="IPR003597">
    <property type="entry name" value="Ig_C1-set"/>
</dbReference>
<dbReference type="Pfam" id="PF07654">
    <property type="entry name" value="C1-set"/>
    <property type="match status" value="2"/>
</dbReference>
<keyword evidence="1" id="KW-0812">Transmembrane</keyword>
<dbReference type="InterPro" id="IPR003599">
    <property type="entry name" value="Ig_sub"/>
</dbReference>
<evidence type="ECO:0000256" key="1">
    <source>
        <dbReference type="SAM" id="Phobius"/>
    </source>
</evidence>
<dbReference type="CDD" id="cd00098">
    <property type="entry name" value="IgC1"/>
    <property type="match status" value="1"/>
</dbReference>
<dbReference type="PROSITE" id="PS50835">
    <property type="entry name" value="IG_LIKE"/>
    <property type="match status" value="3"/>
</dbReference>
<feature type="domain" description="Ig-like" evidence="2">
    <location>
        <begin position="1"/>
        <end position="22"/>
    </location>
</feature>
<dbReference type="AlphaFoldDB" id="A0A9Q1JGG8"/>
<dbReference type="InterPro" id="IPR036179">
    <property type="entry name" value="Ig-like_dom_sf"/>
</dbReference>
<dbReference type="InterPro" id="IPR007110">
    <property type="entry name" value="Ig-like_dom"/>
</dbReference>
<dbReference type="InterPro" id="IPR003598">
    <property type="entry name" value="Ig_sub2"/>
</dbReference>
<dbReference type="Gene3D" id="2.60.40.10">
    <property type="entry name" value="Immunoglobulins"/>
    <property type="match status" value="3"/>
</dbReference>
<evidence type="ECO:0000313" key="4">
    <source>
        <dbReference type="Proteomes" id="UP001152622"/>
    </source>
</evidence>